<accession>A0ABV3GYV3</accession>
<comment type="caution">
    <text evidence="1">The sequence shown here is derived from an EMBL/GenBank/DDBJ whole genome shotgun (WGS) entry which is preliminary data.</text>
</comment>
<proteinExistence type="predicted"/>
<evidence type="ECO:0008006" key="3">
    <source>
        <dbReference type="Google" id="ProtNLM"/>
    </source>
</evidence>
<sequence>MSDSGYQRLLDCRRRSRYLREHGFTTDQIAVILGLDHPATPLRLYRYAIGLTAAQTVDAFHRLSGTDGAGLRESRLYDYEIWPRAGRRPSVYTLCLLARIYGTCPVNLIPADVLATYSQRDQHTMRRLASTDSSRTPTG</sequence>
<name>A0ABV3GYV3_9ACTN</name>
<organism evidence="1 2">
    <name type="scientific">Nonomuraea bangladeshensis</name>
    <dbReference type="NCBI Taxonomy" id="404385"/>
    <lineage>
        <taxon>Bacteria</taxon>
        <taxon>Bacillati</taxon>
        <taxon>Actinomycetota</taxon>
        <taxon>Actinomycetes</taxon>
        <taxon>Streptosporangiales</taxon>
        <taxon>Streptosporangiaceae</taxon>
        <taxon>Nonomuraea</taxon>
    </lineage>
</organism>
<evidence type="ECO:0000313" key="2">
    <source>
        <dbReference type="Proteomes" id="UP001552427"/>
    </source>
</evidence>
<dbReference type="EMBL" id="JBFARM010000002">
    <property type="protein sequence ID" value="MEV4285471.1"/>
    <property type="molecule type" value="Genomic_DNA"/>
</dbReference>
<reference evidence="1 2" key="1">
    <citation type="submission" date="2024-06" db="EMBL/GenBank/DDBJ databases">
        <title>The Natural Products Discovery Center: Release of the First 8490 Sequenced Strains for Exploring Actinobacteria Biosynthetic Diversity.</title>
        <authorList>
            <person name="Kalkreuter E."/>
            <person name="Kautsar S.A."/>
            <person name="Yang D."/>
            <person name="Bader C.D."/>
            <person name="Teijaro C.N."/>
            <person name="Fluegel L."/>
            <person name="Davis C.M."/>
            <person name="Simpson J.R."/>
            <person name="Lauterbach L."/>
            <person name="Steele A.D."/>
            <person name="Gui C."/>
            <person name="Meng S."/>
            <person name="Li G."/>
            <person name="Viehrig K."/>
            <person name="Ye F."/>
            <person name="Su P."/>
            <person name="Kiefer A.F."/>
            <person name="Nichols A."/>
            <person name="Cepeda A.J."/>
            <person name="Yan W."/>
            <person name="Fan B."/>
            <person name="Jiang Y."/>
            <person name="Adhikari A."/>
            <person name="Zheng C.-J."/>
            <person name="Schuster L."/>
            <person name="Cowan T.M."/>
            <person name="Smanski M.J."/>
            <person name="Chevrette M.G."/>
            <person name="De Carvalho L.P.S."/>
            <person name="Shen B."/>
        </authorList>
    </citation>
    <scope>NUCLEOTIDE SEQUENCE [LARGE SCALE GENOMIC DNA]</scope>
    <source>
        <strain evidence="1 2">NPDC049574</strain>
    </source>
</reference>
<dbReference type="Proteomes" id="UP001552427">
    <property type="component" value="Unassembled WGS sequence"/>
</dbReference>
<protein>
    <recommendedName>
        <fullName evidence="3">Helix-turn-helix transcriptional regulator</fullName>
    </recommendedName>
</protein>
<gene>
    <name evidence="1" type="ORF">AB0K40_08185</name>
</gene>
<keyword evidence="2" id="KW-1185">Reference proteome</keyword>
<evidence type="ECO:0000313" key="1">
    <source>
        <dbReference type="EMBL" id="MEV4285471.1"/>
    </source>
</evidence>
<dbReference type="RefSeq" id="WP_364446039.1">
    <property type="nucleotide sequence ID" value="NZ_JBFARM010000002.1"/>
</dbReference>